<dbReference type="SMART" id="SM00338">
    <property type="entry name" value="BRLZ"/>
    <property type="match status" value="1"/>
</dbReference>
<feature type="compositionally biased region" description="Low complexity" evidence="4">
    <location>
        <begin position="264"/>
        <end position="273"/>
    </location>
</feature>
<dbReference type="STRING" id="6526.A0A2C9M5N9"/>
<dbReference type="PROSITE" id="PS00036">
    <property type="entry name" value="BZIP_BASIC"/>
    <property type="match status" value="1"/>
</dbReference>
<dbReference type="EnsemblMetazoa" id="BGLB038839-RA">
    <property type="protein sequence ID" value="BGLB038839-PA"/>
    <property type="gene ID" value="BGLB038839"/>
</dbReference>
<sequence>MSTLTRIEELDFKERTLKEDLKLIIIARRQARGQHQIKVEFKDPQKMELTQEEILKKERRREQNRRAAQRCRTKKRLNQSNAIHSFEKMSQVNKVLFQELEKVARERDDYKTRAENQIVMCPCGNVFSTKDGVVRRRSERSGNGLMGSPSQIPVKENIFFPMEEQSDNMSIKRSCVMLHSSQERFIWGGNALENSTPNDVYDCKLLPCLTPGLDQVCTSHCPVHFALQCTPSMQGPPQTSPSPGFHHVGSTPPFTSSIRHRAPSVSASDTASVSDSCDARHSSISSEDFPVHSVSSHGSLHSDSMLSLIQEHRAVDLPDLDNDDVFHATHLDVNNNAHHVANNNHYLLSADADAVPSLSDMATDEDVGAVFTNGLLSLDVRDQIIPSDDLATLDDVTSLLAISQDELVQFSDDSELLQVYS</sequence>
<keyword evidence="1" id="KW-0805">Transcription regulation</keyword>
<evidence type="ECO:0000256" key="1">
    <source>
        <dbReference type="ARBA" id="ARBA00023015"/>
    </source>
</evidence>
<proteinExistence type="predicted"/>
<accession>A0A2C9M5N9</accession>
<evidence type="ECO:0000256" key="2">
    <source>
        <dbReference type="ARBA" id="ARBA00023125"/>
    </source>
</evidence>
<feature type="domain" description="BZIP" evidence="5">
    <location>
        <begin position="54"/>
        <end position="117"/>
    </location>
</feature>
<evidence type="ECO:0000256" key="4">
    <source>
        <dbReference type="SAM" id="MobiDB-lite"/>
    </source>
</evidence>
<dbReference type="CDD" id="cd14692">
    <property type="entry name" value="bZIP_ATF4"/>
    <property type="match status" value="1"/>
</dbReference>
<dbReference type="KEGG" id="bgt:106054249"/>
<reference evidence="6" key="1">
    <citation type="submission" date="2020-05" db="UniProtKB">
        <authorList>
            <consortium name="EnsemblMetazoa"/>
        </authorList>
    </citation>
    <scope>IDENTIFICATION</scope>
    <source>
        <strain evidence="6">BB02</strain>
    </source>
</reference>
<dbReference type="InterPro" id="IPR004827">
    <property type="entry name" value="bZIP"/>
</dbReference>
<dbReference type="GO" id="GO:0003700">
    <property type="term" value="F:DNA-binding transcription factor activity"/>
    <property type="evidence" value="ECO:0007669"/>
    <property type="project" value="InterPro"/>
</dbReference>
<dbReference type="RefSeq" id="XP_013065491.2">
    <property type="nucleotide sequence ID" value="XM_013210037.2"/>
</dbReference>
<organism evidence="6 7">
    <name type="scientific">Biomphalaria glabrata</name>
    <name type="common">Bloodfluke planorb</name>
    <name type="synonym">Freshwater snail</name>
    <dbReference type="NCBI Taxonomy" id="6526"/>
    <lineage>
        <taxon>Eukaryota</taxon>
        <taxon>Metazoa</taxon>
        <taxon>Spiralia</taxon>
        <taxon>Lophotrochozoa</taxon>
        <taxon>Mollusca</taxon>
        <taxon>Gastropoda</taxon>
        <taxon>Heterobranchia</taxon>
        <taxon>Euthyneura</taxon>
        <taxon>Panpulmonata</taxon>
        <taxon>Hygrophila</taxon>
        <taxon>Lymnaeoidea</taxon>
        <taxon>Planorbidae</taxon>
        <taxon>Biomphalaria</taxon>
    </lineage>
</organism>
<feature type="region of interest" description="Disordered" evidence="4">
    <location>
        <begin position="254"/>
        <end position="273"/>
    </location>
</feature>
<dbReference type="Proteomes" id="UP000076420">
    <property type="component" value="Unassembled WGS sequence"/>
</dbReference>
<gene>
    <name evidence="6" type="primary">106054249</name>
</gene>
<dbReference type="VEuPathDB" id="VectorBase:BGLAX_046622"/>
<dbReference type="SUPFAM" id="SSF57959">
    <property type="entry name" value="Leucine zipper domain"/>
    <property type="match status" value="1"/>
</dbReference>
<dbReference type="InterPro" id="IPR046347">
    <property type="entry name" value="bZIP_sf"/>
</dbReference>
<dbReference type="OrthoDB" id="6163128at2759"/>
<dbReference type="AlphaFoldDB" id="A0A2C9M5N9"/>
<dbReference type="Pfam" id="PF03131">
    <property type="entry name" value="bZIP_Maf"/>
    <property type="match status" value="1"/>
</dbReference>
<evidence type="ECO:0000256" key="3">
    <source>
        <dbReference type="ARBA" id="ARBA00023163"/>
    </source>
</evidence>
<name>A0A2C9M5N9_BIOGL</name>
<dbReference type="InterPro" id="IPR004826">
    <property type="entry name" value="bZIP_Maf"/>
</dbReference>
<keyword evidence="3" id="KW-0804">Transcription</keyword>
<dbReference type="VEuPathDB" id="VectorBase:BGLB038839"/>
<dbReference type="PROSITE" id="PS50217">
    <property type="entry name" value="BZIP"/>
    <property type="match status" value="1"/>
</dbReference>
<protein>
    <recommendedName>
        <fullName evidence="5">BZIP domain-containing protein</fullName>
    </recommendedName>
</protein>
<dbReference type="Gene3D" id="1.20.5.170">
    <property type="match status" value="1"/>
</dbReference>
<keyword evidence="2" id="KW-0238">DNA-binding</keyword>
<evidence type="ECO:0000313" key="6">
    <source>
        <dbReference type="EnsemblMetazoa" id="BGLB038839-PA"/>
    </source>
</evidence>
<evidence type="ECO:0000259" key="5">
    <source>
        <dbReference type="PROSITE" id="PS50217"/>
    </source>
</evidence>
<evidence type="ECO:0000313" key="7">
    <source>
        <dbReference type="Proteomes" id="UP000076420"/>
    </source>
</evidence>
<dbReference type="GO" id="GO:0003677">
    <property type="term" value="F:DNA binding"/>
    <property type="evidence" value="ECO:0007669"/>
    <property type="project" value="UniProtKB-KW"/>
</dbReference>